<keyword evidence="3" id="KW-0479">Metal-binding</keyword>
<evidence type="ECO:0000256" key="12">
    <source>
        <dbReference type="ARBA" id="ARBA00047963"/>
    </source>
</evidence>
<evidence type="ECO:0000256" key="9">
    <source>
        <dbReference type="ARBA" id="ARBA00044973"/>
    </source>
</evidence>
<accession>B3SB72</accession>
<dbReference type="Pfam" id="PF01557">
    <property type="entry name" value="FAA_hydrolase"/>
    <property type="match status" value="1"/>
</dbReference>
<dbReference type="EC" id="4.1.1.112" evidence="2"/>
<gene>
    <name evidence="16" type="ORF">TRIADDRAFT_51068</name>
</gene>
<evidence type="ECO:0000256" key="10">
    <source>
        <dbReference type="ARBA" id="ARBA00044980"/>
    </source>
</evidence>
<dbReference type="PANTHER" id="PTHR11820:SF7">
    <property type="entry name" value="ACYLPYRUVASE FAHD1, MITOCHONDRIAL"/>
    <property type="match status" value="1"/>
</dbReference>
<evidence type="ECO:0000256" key="8">
    <source>
        <dbReference type="ARBA" id="ARBA00044911"/>
    </source>
</evidence>
<dbReference type="GO" id="GO:0018773">
    <property type="term" value="F:acetylpyruvate hydrolase activity"/>
    <property type="evidence" value="ECO:0000318"/>
    <property type="project" value="GO_Central"/>
</dbReference>
<dbReference type="EMBL" id="DS985263">
    <property type="protein sequence ID" value="EDV20113.1"/>
    <property type="molecule type" value="Genomic_DNA"/>
</dbReference>
<feature type="domain" description="Fumarylacetoacetase-like C-terminal" evidence="15">
    <location>
        <begin position="10"/>
        <end position="188"/>
    </location>
</feature>
<proteinExistence type="inferred from homology"/>
<evidence type="ECO:0000256" key="5">
    <source>
        <dbReference type="ARBA" id="ARBA00039040"/>
    </source>
</evidence>
<dbReference type="HOGENOM" id="CLU_028458_5_0_1"/>
<evidence type="ECO:0000313" key="16">
    <source>
        <dbReference type="EMBL" id="EDV20113.1"/>
    </source>
</evidence>
<evidence type="ECO:0000256" key="11">
    <source>
        <dbReference type="ARBA" id="ARBA00047858"/>
    </source>
</evidence>
<dbReference type="CTD" id="6758654"/>
<dbReference type="EC" id="5.3.2.2" evidence="9"/>
<dbReference type="Proteomes" id="UP000009022">
    <property type="component" value="Unassembled WGS sequence"/>
</dbReference>
<dbReference type="RefSeq" id="XP_002117497.1">
    <property type="nucleotide sequence ID" value="XM_002117461.1"/>
</dbReference>
<organism evidence="16 17">
    <name type="scientific">Trichoplax adhaerens</name>
    <name type="common">Trichoplax reptans</name>
    <dbReference type="NCBI Taxonomy" id="10228"/>
    <lineage>
        <taxon>Eukaryota</taxon>
        <taxon>Metazoa</taxon>
        <taxon>Placozoa</taxon>
        <taxon>Uniplacotomia</taxon>
        <taxon>Trichoplacea</taxon>
        <taxon>Trichoplacidae</taxon>
        <taxon>Trichoplax</taxon>
    </lineage>
</organism>
<dbReference type="AlphaFoldDB" id="B3SB72"/>
<dbReference type="OrthoDB" id="411064at2759"/>
<dbReference type="GO" id="GO:0050163">
    <property type="term" value="F:oxaloacetate tautomerase activity"/>
    <property type="evidence" value="ECO:0007669"/>
    <property type="project" value="UniProtKB-EC"/>
</dbReference>
<evidence type="ECO:0000259" key="15">
    <source>
        <dbReference type="Pfam" id="PF01557"/>
    </source>
</evidence>
<dbReference type="EC" id="3.7.1.5" evidence="5"/>
<dbReference type="GO" id="GO:0008948">
    <property type="term" value="F:oxaloacetate decarboxylase activity"/>
    <property type="evidence" value="ECO:0007669"/>
    <property type="project" value="UniProtKB-EC"/>
</dbReference>
<dbReference type="GO" id="GO:0046872">
    <property type="term" value="F:metal ion binding"/>
    <property type="evidence" value="ECO:0007669"/>
    <property type="project" value="UniProtKB-KW"/>
</dbReference>
<dbReference type="GO" id="GO:0047621">
    <property type="term" value="F:acylpyruvate hydrolase activity"/>
    <property type="evidence" value="ECO:0007669"/>
    <property type="project" value="UniProtKB-EC"/>
</dbReference>
<dbReference type="OMA" id="NCRKVIC"/>
<evidence type="ECO:0000256" key="6">
    <source>
        <dbReference type="ARBA" id="ARBA00042340"/>
    </source>
</evidence>
<reference evidence="16 17" key="1">
    <citation type="journal article" date="2008" name="Nature">
        <title>The Trichoplax genome and the nature of placozoans.</title>
        <authorList>
            <person name="Srivastava M."/>
            <person name="Begovic E."/>
            <person name="Chapman J."/>
            <person name="Putnam N.H."/>
            <person name="Hellsten U."/>
            <person name="Kawashima T."/>
            <person name="Kuo A."/>
            <person name="Mitros T."/>
            <person name="Salamov A."/>
            <person name="Carpenter M.L."/>
            <person name="Signorovitch A.Y."/>
            <person name="Moreno M.A."/>
            <person name="Kamm K."/>
            <person name="Grimwood J."/>
            <person name="Schmutz J."/>
            <person name="Shapiro H."/>
            <person name="Grigoriev I.V."/>
            <person name="Buss L.W."/>
            <person name="Schierwater B."/>
            <person name="Dellaporta S.L."/>
            <person name="Rokhsar D.S."/>
        </authorList>
    </citation>
    <scope>NUCLEOTIDE SEQUENCE [LARGE SCALE GENOMIC DNA]</scope>
    <source>
        <strain evidence="16 17">Grell-BS-1999</strain>
    </source>
</reference>
<evidence type="ECO:0000256" key="2">
    <source>
        <dbReference type="ARBA" id="ARBA00012947"/>
    </source>
</evidence>
<comment type="catalytic activity">
    <reaction evidence="11">
        <text>a 3-acylpyruvate + H2O = a carboxylate + pyruvate + H(+)</text>
        <dbReference type="Rhea" id="RHEA:19009"/>
        <dbReference type="ChEBI" id="CHEBI:15361"/>
        <dbReference type="ChEBI" id="CHEBI:15377"/>
        <dbReference type="ChEBI" id="CHEBI:15378"/>
        <dbReference type="ChEBI" id="CHEBI:29067"/>
        <dbReference type="ChEBI" id="CHEBI:57278"/>
        <dbReference type="EC" id="3.7.1.5"/>
    </reaction>
</comment>
<dbReference type="KEGG" id="tad:TRIADDRAFT_51068"/>
<dbReference type="InParanoid" id="B3SB72"/>
<dbReference type="FunCoup" id="B3SB72">
    <property type="interactions" value="1614"/>
</dbReference>
<evidence type="ECO:0000313" key="17">
    <source>
        <dbReference type="Proteomes" id="UP000009022"/>
    </source>
</evidence>
<dbReference type="GO" id="GO:0005739">
    <property type="term" value="C:mitochondrion"/>
    <property type="evidence" value="ECO:0000318"/>
    <property type="project" value="GO_Central"/>
</dbReference>
<comment type="catalytic activity">
    <reaction evidence="14">
        <text>acetylpyruvate + H2O = acetate + pyruvate + H(+)</text>
        <dbReference type="Rhea" id="RHEA:16097"/>
        <dbReference type="ChEBI" id="CHEBI:15360"/>
        <dbReference type="ChEBI" id="CHEBI:15361"/>
        <dbReference type="ChEBI" id="CHEBI:15377"/>
        <dbReference type="ChEBI" id="CHEBI:15378"/>
        <dbReference type="ChEBI" id="CHEBI:30089"/>
    </reaction>
</comment>
<dbReference type="PhylomeDB" id="B3SB72"/>
<sequence length="207" mass="22958">MENFIKLGRKIVAVARNYRKHAAELNNPVPEEPMIFLKPTSSYIQEGEAIRIPPGCNRLFHEVELGIVIGKRGSNIPYNHYLDYVYGYILALDMTARDLTEVGLPWNISKGFDTACPVSKLITKSALGDPHSARLWLKVDGIMKQDGNTSDMVHNIPKLISYISQFMTLEPGDVILTGTPDGIGPVIANQNITCGINDVLQMSFNVE</sequence>
<evidence type="ECO:0000256" key="7">
    <source>
        <dbReference type="ARBA" id="ARBA00044830"/>
    </source>
</evidence>
<keyword evidence="17" id="KW-1185">Reference proteome</keyword>
<comment type="similarity">
    <text evidence="1">Belongs to the FAH family.</text>
</comment>
<evidence type="ECO:0000256" key="14">
    <source>
        <dbReference type="ARBA" id="ARBA00048846"/>
    </source>
</evidence>
<protein>
    <recommendedName>
        <fullName evidence="10">Oxaloacetate tautomerase FAHD1, mitochondrial</fullName>
        <ecNumber evidence="5">3.7.1.5</ecNumber>
        <ecNumber evidence="2">4.1.1.112</ecNumber>
        <ecNumber evidence="9">5.3.2.2</ecNumber>
    </recommendedName>
    <alternativeName>
        <fullName evidence="7">Acylpyruvase FAHD1</fullName>
    </alternativeName>
    <alternativeName>
        <fullName evidence="6">Fumarylacetoacetate hydrolase domain-containing protein 1</fullName>
    </alternativeName>
    <alternativeName>
        <fullName evidence="4">Oxaloacetate decarboxylase</fullName>
    </alternativeName>
</protein>
<dbReference type="Gene3D" id="3.90.850.10">
    <property type="entry name" value="Fumarylacetoacetase-like, C-terminal domain"/>
    <property type="match status" value="1"/>
</dbReference>
<dbReference type="GeneID" id="6758654"/>
<name>B3SB72_TRIAD</name>
<comment type="catalytic activity">
    <reaction evidence="8">
        <text>oxaloacetate = enol-oxaloacetate</text>
        <dbReference type="Rhea" id="RHEA:16021"/>
        <dbReference type="ChEBI" id="CHEBI:16452"/>
        <dbReference type="ChEBI" id="CHEBI:17479"/>
        <dbReference type="EC" id="5.3.2.2"/>
    </reaction>
    <physiologicalReaction direction="right-to-left" evidence="8">
        <dbReference type="Rhea" id="RHEA:16023"/>
    </physiologicalReaction>
</comment>
<evidence type="ECO:0000256" key="13">
    <source>
        <dbReference type="ARBA" id="ARBA00047973"/>
    </source>
</evidence>
<dbReference type="InterPro" id="IPR011234">
    <property type="entry name" value="Fumarylacetoacetase-like_C"/>
</dbReference>
<dbReference type="InterPro" id="IPR036663">
    <property type="entry name" value="Fumarylacetoacetase_C_sf"/>
</dbReference>
<dbReference type="GO" id="GO:0019752">
    <property type="term" value="P:carboxylic acid metabolic process"/>
    <property type="evidence" value="ECO:0007669"/>
    <property type="project" value="UniProtKB-ARBA"/>
</dbReference>
<dbReference type="SUPFAM" id="SSF56529">
    <property type="entry name" value="FAH"/>
    <property type="match status" value="1"/>
</dbReference>
<dbReference type="eggNOG" id="KOG1535">
    <property type="taxonomic scope" value="Eukaryota"/>
</dbReference>
<dbReference type="FunFam" id="3.90.850.10:FF:000003">
    <property type="entry name" value="Fumarylacetoacetate hydrolase domain-containing 1"/>
    <property type="match status" value="1"/>
</dbReference>
<dbReference type="PANTHER" id="PTHR11820">
    <property type="entry name" value="ACYLPYRUVASE"/>
    <property type="match status" value="1"/>
</dbReference>
<comment type="catalytic activity">
    <reaction evidence="12">
        <text>3-fumarylpyruvate + H2O = fumarate + pyruvate + H(+)</text>
        <dbReference type="Rhea" id="RHEA:26168"/>
        <dbReference type="ChEBI" id="CHEBI:15361"/>
        <dbReference type="ChEBI" id="CHEBI:15377"/>
        <dbReference type="ChEBI" id="CHEBI:15378"/>
        <dbReference type="ChEBI" id="CHEBI:16854"/>
        <dbReference type="ChEBI" id="CHEBI:29806"/>
    </reaction>
</comment>
<comment type="catalytic activity">
    <reaction evidence="13">
        <text>oxaloacetate + H(+) = pyruvate + CO2</text>
        <dbReference type="Rhea" id="RHEA:15641"/>
        <dbReference type="ChEBI" id="CHEBI:15361"/>
        <dbReference type="ChEBI" id="CHEBI:15378"/>
        <dbReference type="ChEBI" id="CHEBI:16452"/>
        <dbReference type="ChEBI" id="CHEBI:16526"/>
        <dbReference type="EC" id="4.1.1.112"/>
    </reaction>
</comment>
<evidence type="ECO:0000256" key="4">
    <source>
        <dbReference type="ARBA" id="ARBA00032305"/>
    </source>
</evidence>
<evidence type="ECO:0000256" key="1">
    <source>
        <dbReference type="ARBA" id="ARBA00010211"/>
    </source>
</evidence>
<dbReference type="STRING" id="10228.B3SB72"/>
<evidence type="ECO:0000256" key="3">
    <source>
        <dbReference type="ARBA" id="ARBA00022723"/>
    </source>
</evidence>